<evidence type="ECO:0000259" key="3">
    <source>
        <dbReference type="Pfam" id="PF25597"/>
    </source>
</evidence>
<dbReference type="CDD" id="cd09272">
    <property type="entry name" value="RNase_HI_RT_Ty1"/>
    <property type="match status" value="1"/>
</dbReference>
<dbReference type="PANTHER" id="PTHR47481">
    <property type="match status" value="1"/>
</dbReference>
<gene>
    <name evidence="4" type="ORF">OSB04_029103</name>
</gene>
<keyword evidence="5" id="KW-1185">Reference proteome</keyword>
<dbReference type="InterPro" id="IPR012337">
    <property type="entry name" value="RNaseH-like_sf"/>
</dbReference>
<dbReference type="EMBL" id="JARYMX010000007">
    <property type="protein sequence ID" value="KAJ9542597.1"/>
    <property type="molecule type" value="Genomic_DNA"/>
</dbReference>
<dbReference type="Pfam" id="PF07727">
    <property type="entry name" value="RVT_2"/>
    <property type="match status" value="1"/>
</dbReference>
<dbReference type="InterPro" id="IPR057670">
    <property type="entry name" value="SH3_retrovirus"/>
</dbReference>
<evidence type="ECO:0000313" key="4">
    <source>
        <dbReference type="EMBL" id="KAJ9542597.1"/>
    </source>
</evidence>
<feature type="region of interest" description="Disordered" evidence="1">
    <location>
        <begin position="240"/>
        <end position="260"/>
    </location>
</feature>
<dbReference type="SUPFAM" id="SSF53098">
    <property type="entry name" value="Ribonuclease H-like"/>
    <property type="match status" value="1"/>
</dbReference>
<evidence type="ECO:0000256" key="1">
    <source>
        <dbReference type="SAM" id="MobiDB-lite"/>
    </source>
</evidence>
<dbReference type="Proteomes" id="UP001172457">
    <property type="component" value="Chromosome 7"/>
</dbReference>
<dbReference type="AlphaFoldDB" id="A0AA38W194"/>
<accession>A0AA38W194</accession>
<dbReference type="PANTHER" id="PTHR47481:SF43">
    <property type="entry name" value="RETROTRANSPOSON COPIA-LIKE N-TERMINAL DOMAIN-CONTAINING PROTEIN"/>
    <property type="match status" value="1"/>
</dbReference>
<proteinExistence type="predicted"/>
<evidence type="ECO:0000259" key="2">
    <source>
        <dbReference type="Pfam" id="PF07727"/>
    </source>
</evidence>
<feature type="domain" description="Retroviral polymerase SH3-like" evidence="3">
    <location>
        <begin position="497"/>
        <end position="542"/>
    </location>
</feature>
<comment type="caution">
    <text evidence="4">The sequence shown here is derived from an EMBL/GenBank/DDBJ whole genome shotgun (WGS) entry which is preliminary data.</text>
</comment>
<organism evidence="4 5">
    <name type="scientific">Centaurea solstitialis</name>
    <name type="common">yellow star-thistle</name>
    <dbReference type="NCBI Taxonomy" id="347529"/>
    <lineage>
        <taxon>Eukaryota</taxon>
        <taxon>Viridiplantae</taxon>
        <taxon>Streptophyta</taxon>
        <taxon>Embryophyta</taxon>
        <taxon>Tracheophyta</taxon>
        <taxon>Spermatophyta</taxon>
        <taxon>Magnoliopsida</taxon>
        <taxon>eudicotyledons</taxon>
        <taxon>Gunneridae</taxon>
        <taxon>Pentapetalae</taxon>
        <taxon>asterids</taxon>
        <taxon>campanulids</taxon>
        <taxon>Asterales</taxon>
        <taxon>Asteraceae</taxon>
        <taxon>Carduoideae</taxon>
        <taxon>Cardueae</taxon>
        <taxon>Centaureinae</taxon>
        <taxon>Centaurea</taxon>
    </lineage>
</organism>
<dbReference type="SUPFAM" id="SSF56672">
    <property type="entry name" value="DNA/RNA polymerases"/>
    <property type="match status" value="1"/>
</dbReference>
<dbReference type="Pfam" id="PF14223">
    <property type="entry name" value="Retrotran_gag_2"/>
    <property type="match status" value="1"/>
</dbReference>
<dbReference type="InterPro" id="IPR043502">
    <property type="entry name" value="DNA/RNA_pol_sf"/>
</dbReference>
<dbReference type="Pfam" id="PF25597">
    <property type="entry name" value="SH3_retrovirus"/>
    <property type="match status" value="1"/>
</dbReference>
<name>A0AA38W194_9ASTR</name>
<sequence length="787" mass="89513">MSDKSNTSTTIIHLTATTHFPIKLAAFNFPVWRKQVLSTLIGLDLHHFIDGTSKPPTKPSVEYSHWYRQDQILISALLGSCTDAIQPLLSSAETSHEAWSRLTTSYANASRSIIISLKSKLTTNPKGSRNVAEFVHDMRSIANEIALAQSPINDEDLMIHIIKQLGDDFKTIVPTIKVRKNPITYSKLYDKLVDFERLLKETEIPSTDVLTANYTHTSRNGSTQDNRSMNSSAFHLRSNYGSHSGSCNPRPQWPKPQNRNNRSNSHCQFCSIGVHDTKECCKLSRFLRENNIEINTGPLVNTTTTRTNLVQPPWLFDSRASHHVTSDRSNLQTPMDYGGPDKISLGDGTVAKLCKTNKVSVEFFPSYFIVKDLLTGAPLLRGVNDHDVYYAPASFFPQVNTVTTSTMHDWHHCLSHPSIKTFKSRVYFTKVYPTCHEKLLLALLHYADLPLRFWSHAFQTAAYLINRLPTAILDYKTPYEQLHQQPPNYTKLRPFGCLCSPWLKPYSPSKLHPKSSQCIFLGYSTSKSAYKCLDIVTKRLVIPVFINNQAKTSLKPLARSLNQSPSESFYPLPLLTIGPFVNLMSNNAFLQGTLHEDVYMIQPPGYKNKQLPNHICKLQKSLYGLKQAPRAWYMELKTFLLSYGFKKSQSDASLFIYSHKGILMNFLVYVDDIILTGNCTSFMNNFVDLLSKRFSIKDHDVTWVENLLQELHITVSKPPSLYFDNTDATYLCAYPVYHSRMKHVALDYHFVREKVAAGMLKVYHINSKDQSADALTKPLARRLFLKF</sequence>
<feature type="domain" description="Reverse transcriptase Ty1/copia-type" evidence="2">
    <location>
        <begin position="586"/>
        <end position="699"/>
    </location>
</feature>
<protein>
    <submittedName>
        <fullName evidence="4">Uncharacterized protein</fullName>
    </submittedName>
</protein>
<dbReference type="InterPro" id="IPR013103">
    <property type="entry name" value="RVT_2"/>
</dbReference>
<reference evidence="4" key="1">
    <citation type="submission" date="2023-03" db="EMBL/GenBank/DDBJ databases">
        <title>Chromosome-scale reference genome and RAD-based genetic map of yellow starthistle (Centaurea solstitialis) reveal putative structural variation and QTLs associated with invader traits.</title>
        <authorList>
            <person name="Reatini B."/>
            <person name="Cang F.A."/>
            <person name="Jiang Q."/>
            <person name="Mckibben M.T.W."/>
            <person name="Barker M.S."/>
            <person name="Rieseberg L.H."/>
            <person name="Dlugosch K.M."/>
        </authorList>
    </citation>
    <scope>NUCLEOTIDE SEQUENCE</scope>
    <source>
        <strain evidence="4">CAN-66</strain>
        <tissue evidence="4">Leaf</tissue>
    </source>
</reference>
<evidence type="ECO:0000313" key="5">
    <source>
        <dbReference type="Proteomes" id="UP001172457"/>
    </source>
</evidence>